<protein>
    <submittedName>
        <fullName evidence="1">Beta-glucosidase-like SFR2, chloroplastic</fullName>
    </submittedName>
</protein>
<sequence length="72" mass="8513">MYAGGLDEPIYRPYIARDWRFGHYEMDGLQDPVSRLWRSITAPITRKKKKASVLEEDDLEYQDCNKLSNFIT</sequence>
<dbReference type="EMBL" id="KZ501872">
    <property type="protein sequence ID" value="PKU87550.1"/>
    <property type="molecule type" value="Genomic_DNA"/>
</dbReference>
<dbReference type="AlphaFoldDB" id="A0A2I0XI28"/>
<evidence type="ECO:0000313" key="2">
    <source>
        <dbReference type="Proteomes" id="UP000233837"/>
    </source>
</evidence>
<name>A0A2I0XI28_9ASPA</name>
<reference evidence="1 2" key="1">
    <citation type="journal article" date="2016" name="Sci. Rep.">
        <title>The Dendrobium catenatum Lindl. genome sequence provides insights into polysaccharide synthase, floral development and adaptive evolution.</title>
        <authorList>
            <person name="Zhang G.Q."/>
            <person name="Xu Q."/>
            <person name="Bian C."/>
            <person name="Tsai W.C."/>
            <person name="Yeh C.M."/>
            <person name="Liu K.W."/>
            <person name="Yoshida K."/>
            <person name="Zhang L.S."/>
            <person name="Chang S.B."/>
            <person name="Chen F."/>
            <person name="Shi Y."/>
            <person name="Su Y.Y."/>
            <person name="Zhang Y.Q."/>
            <person name="Chen L.J."/>
            <person name="Yin Y."/>
            <person name="Lin M."/>
            <person name="Huang H."/>
            <person name="Deng H."/>
            <person name="Wang Z.W."/>
            <person name="Zhu S.L."/>
            <person name="Zhao X."/>
            <person name="Deng C."/>
            <person name="Niu S.C."/>
            <person name="Huang J."/>
            <person name="Wang M."/>
            <person name="Liu G.H."/>
            <person name="Yang H.J."/>
            <person name="Xiao X.J."/>
            <person name="Hsiao Y.Y."/>
            <person name="Wu W.L."/>
            <person name="Chen Y.Y."/>
            <person name="Mitsuda N."/>
            <person name="Ohme-Takagi M."/>
            <person name="Luo Y.B."/>
            <person name="Van de Peer Y."/>
            <person name="Liu Z.J."/>
        </authorList>
    </citation>
    <scope>NUCLEOTIDE SEQUENCE [LARGE SCALE GENOMIC DNA]</scope>
    <source>
        <tissue evidence="1">The whole plant</tissue>
    </source>
</reference>
<proteinExistence type="predicted"/>
<dbReference type="STRING" id="906689.A0A2I0XI28"/>
<organism evidence="1 2">
    <name type="scientific">Dendrobium catenatum</name>
    <dbReference type="NCBI Taxonomy" id="906689"/>
    <lineage>
        <taxon>Eukaryota</taxon>
        <taxon>Viridiplantae</taxon>
        <taxon>Streptophyta</taxon>
        <taxon>Embryophyta</taxon>
        <taxon>Tracheophyta</taxon>
        <taxon>Spermatophyta</taxon>
        <taxon>Magnoliopsida</taxon>
        <taxon>Liliopsida</taxon>
        <taxon>Asparagales</taxon>
        <taxon>Orchidaceae</taxon>
        <taxon>Epidendroideae</taxon>
        <taxon>Malaxideae</taxon>
        <taxon>Dendrobiinae</taxon>
        <taxon>Dendrobium</taxon>
    </lineage>
</organism>
<dbReference type="Proteomes" id="UP000233837">
    <property type="component" value="Unassembled WGS sequence"/>
</dbReference>
<keyword evidence="2" id="KW-1185">Reference proteome</keyword>
<accession>A0A2I0XI28</accession>
<evidence type="ECO:0000313" key="1">
    <source>
        <dbReference type="EMBL" id="PKU87550.1"/>
    </source>
</evidence>
<reference evidence="1 2" key="2">
    <citation type="journal article" date="2017" name="Nature">
        <title>The Apostasia genome and the evolution of orchids.</title>
        <authorList>
            <person name="Zhang G.Q."/>
            <person name="Liu K.W."/>
            <person name="Li Z."/>
            <person name="Lohaus R."/>
            <person name="Hsiao Y.Y."/>
            <person name="Niu S.C."/>
            <person name="Wang J.Y."/>
            <person name="Lin Y.C."/>
            <person name="Xu Q."/>
            <person name="Chen L.J."/>
            <person name="Yoshida K."/>
            <person name="Fujiwara S."/>
            <person name="Wang Z.W."/>
            <person name="Zhang Y.Q."/>
            <person name="Mitsuda N."/>
            <person name="Wang M."/>
            <person name="Liu G.H."/>
            <person name="Pecoraro L."/>
            <person name="Huang H.X."/>
            <person name="Xiao X.J."/>
            <person name="Lin M."/>
            <person name="Wu X.Y."/>
            <person name="Wu W.L."/>
            <person name="Chen Y.Y."/>
            <person name="Chang S.B."/>
            <person name="Sakamoto S."/>
            <person name="Ohme-Takagi M."/>
            <person name="Yagi M."/>
            <person name="Zeng S.J."/>
            <person name="Shen C.Y."/>
            <person name="Yeh C.M."/>
            <person name="Luo Y.B."/>
            <person name="Tsai W.C."/>
            <person name="Van de Peer Y."/>
            <person name="Liu Z.J."/>
        </authorList>
    </citation>
    <scope>NUCLEOTIDE SEQUENCE [LARGE SCALE GENOMIC DNA]</scope>
    <source>
        <tissue evidence="1">The whole plant</tissue>
    </source>
</reference>
<gene>
    <name evidence="1" type="primary">SFR2</name>
    <name evidence="1" type="ORF">MA16_Dca018081</name>
</gene>